<dbReference type="InterPro" id="IPR006530">
    <property type="entry name" value="YD"/>
</dbReference>
<dbReference type="EMBL" id="JAUSUZ010000001">
    <property type="protein sequence ID" value="MDQ0365060.1"/>
    <property type="molecule type" value="Genomic_DNA"/>
</dbReference>
<dbReference type="InterPro" id="IPR036844">
    <property type="entry name" value="Hint_dom_sf"/>
</dbReference>
<organism evidence="3 4">
    <name type="scientific">Catenuloplanes indicus</name>
    <dbReference type="NCBI Taxonomy" id="137267"/>
    <lineage>
        <taxon>Bacteria</taxon>
        <taxon>Bacillati</taxon>
        <taxon>Actinomycetota</taxon>
        <taxon>Actinomycetes</taxon>
        <taxon>Micromonosporales</taxon>
        <taxon>Micromonosporaceae</taxon>
        <taxon>Catenuloplanes</taxon>
    </lineage>
</organism>
<gene>
    <name evidence="3" type="ORF">J2S42_001729</name>
</gene>
<protein>
    <submittedName>
        <fullName evidence="3">RHS repeat-associated protein</fullName>
    </submittedName>
</protein>
<keyword evidence="4" id="KW-1185">Reference proteome</keyword>
<dbReference type="GO" id="GO:0016539">
    <property type="term" value="P:intein-mediated protein splicing"/>
    <property type="evidence" value="ECO:0007669"/>
    <property type="project" value="InterPro"/>
</dbReference>
<dbReference type="RefSeq" id="WP_307237205.1">
    <property type="nucleotide sequence ID" value="NZ_JAUSUZ010000001.1"/>
</dbReference>
<dbReference type="PROSITE" id="PS50817">
    <property type="entry name" value="INTEIN_N_TER"/>
    <property type="match status" value="1"/>
</dbReference>
<dbReference type="Pfam" id="PF07591">
    <property type="entry name" value="PT-HINT"/>
    <property type="match status" value="1"/>
</dbReference>
<feature type="region of interest" description="Disordered" evidence="1">
    <location>
        <begin position="1640"/>
        <end position="1685"/>
    </location>
</feature>
<feature type="compositionally biased region" description="Low complexity" evidence="1">
    <location>
        <begin position="1640"/>
        <end position="1652"/>
    </location>
</feature>
<feature type="domain" description="Hint" evidence="2">
    <location>
        <begin position="2062"/>
        <end position="2162"/>
    </location>
</feature>
<dbReference type="CDD" id="cd00081">
    <property type="entry name" value="Hint"/>
    <property type="match status" value="1"/>
</dbReference>
<dbReference type="InterPro" id="IPR003587">
    <property type="entry name" value="Hint_dom_N"/>
</dbReference>
<dbReference type="NCBIfam" id="TIGR01643">
    <property type="entry name" value="YD_repeat_2x"/>
    <property type="match status" value="1"/>
</dbReference>
<dbReference type="SUPFAM" id="SSF51294">
    <property type="entry name" value="Hedgehog/intein (Hint) domain"/>
    <property type="match status" value="1"/>
</dbReference>
<dbReference type="PANTHER" id="PTHR32305">
    <property type="match status" value="1"/>
</dbReference>
<dbReference type="InterPro" id="IPR022385">
    <property type="entry name" value="Rhs_assc_core"/>
</dbReference>
<evidence type="ECO:0000259" key="2">
    <source>
        <dbReference type="SMART" id="SM00306"/>
    </source>
</evidence>
<dbReference type="NCBIfam" id="TIGR03696">
    <property type="entry name" value="Rhs_assc_core"/>
    <property type="match status" value="1"/>
</dbReference>
<dbReference type="InterPro" id="IPR006141">
    <property type="entry name" value="Intein_N"/>
</dbReference>
<evidence type="ECO:0000256" key="1">
    <source>
        <dbReference type="SAM" id="MobiDB-lite"/>
    </source>
</evidence>
<accession>A0AAE3VWN4</accession>
<proteinExistence type="predicted"/>
<dbReference type="Proteomes" id="UP001240236">
    <property type="component" value="Unassembled WGS sequence"/>
</dbReference>
<evidence type="ECO:0000313" key="4">
    <source>
        <dbReference type="Proteomes" id="UP001240236"/>
    </source>
</evidence>
<dbReference type="InterPro" id="IPR050708">
    <property type="entry name" value="T6SS_VgrG/RHS"/>
</dbReference>
<evidence type="ECO:0000313" key="3">
    <source>
        <dbReference type="EMBL" id="MDQ0365060.1"/>
    </source>
</evidence>
<dbReference type="PANTHER" id="PTHR32305:SF17">
    <property type="entry name" value="TRNA NUCLEASE WAPA"/>
    <property type="match status" value="1"/>
</dbReference>
<feature type="compositionally biased region" description="Low complexity" evidence="1">
    <location>
        <begin position="1670"/>
        <end position="1683"/>
    </location>
</feature>
<dbReference type="Gene3D" id="2.180.10.10">
    <property type="entry name" value="RHS repeat-associated core"/>
    <property type="match status" value="1"/>
</dbReference>
<reference evidence="3 4" key="1">
    <citation type="submission" date="2023-07" db="EMBL/GenBank/DDBJ databases">
        <title>Sequencing the genomes of 1000 actinobacteria strains.</title>
        <authorList>
            <person name="Klenk H.-P."/>
        </authorList>
    </citation>
    <scope>NUCLEOTIDE SEQUENCE [LARGE SCALE GENOMIC DNA]</scope>
    <source>
        <strain evidence="3 4">DSM 44709</strain>
    </source>
</reference>
<name>A0AAE3VWN4_9ACTN</name>
<sequence length="2316" mass="250181">MTELASTDVERMGSNVGRSTVGVFRWPGRLLASTLGAVMVSTLLAVPPALAVPAAEPERLRGQVEKAGTAGRQVTGLPPAVKEIPPLDVLDPVWPTAASARATLKSDAPAKAGALPVTVARAAGGAGAQLPSDLTVEVLDRTRVPAAWRDGVVLRVGGAPGTTTAGVAEVEVDYSGFREAYGAGWSSRLRLWQLPSCALTTPNLPRCSARQLETANDTTEATVSAEAIVQPIGGTGAATTRAQLAGDAAIATTAGTLLALAAGPSGPSGDYAATTLSPSSTWSAGGNSGGFNWSYKINTPPSAAGPTPSIGLSYSSSSVDGRSSASNNQPSWIGEGFELESGYIERRYIDCSEDTDGGASNGEDFVTGDLCWRSDNATMSLNGSSTELIWQSGKGWHGRTENGYKIEKVVGGPNTNGDNDGEYWKVTGTDGTEYYFGRHALPGESDKTESVFTVPIYGNHPNEPCRAASGAFAASMCDQAWRWNLDYVVDVRGNTMSYWYAKELNQFATRATDSENVGYVRGGTLQRIDYGTWDRGTADRSVDAKIQVLFETGDRCLTSSCSTHDKPDWPDVPWDQECALTATACEGKYSPTFWSTKRLKKITTRVWDTTKSTPAWQNVTSWALSHGFPSPGDGGDPGLWLSSLTKTGEAGTAITLPPVTFEPEALQNRVLTKHNTTNNWQRLSRIVNEFGATTHVTYSQRDCAAGNLPASPQHNTKRCYPVISPDPANPDKDLTEWWHKYVVDSVTETDVQLKDGGQSPPMVTSYTYEGAPAWHYADDDGLVKPKRKTWSQFRGYAAVTTRVGASTFQSLTRSTFMRGMHGDHGATAPVTVGASIGTETVYDEDAFAGMTRESITYNGSLDKPIAKTVNVPWQSAPTASRTINGDTAHARYVGVSTTYSATALGVNGERGWRTASTHTVTDPIYGTVTSVQDNGDIAVTGDETCVKNVYNRNTAKNLTGLFKQVTTTTLPCGTNPTSPDHIVGESRTYYDGATSVDTVPTYGSATRVDGLKNWTAVGGTEFEKLSTATYDAFGRLDTSTDRKGGVTSTTYTPAAGSPVTKVTVKNPLGWTSSVEANPYWGTPTISTDPNNRISTQEYDALGRLSKVWDIGWTKAKNPTTPLARYTYTFNADRKKYPFIKSESLHASGGYTTTYDIYDGFLRPRQTQTAALNDSGDAVITDTHYDEWGRASTVYAPHAEEATPSGEYLYYAPWSVPSVTRTEYDQAGRGRASVFLTTGENDSNLVEKWRTTTVPEGDRTLVTLPRGGTPTTTINDLKGRTIELRQHTTAAGVAGDYTATTYAYNRKDQLVKITDAGGNEWTIGYDLKGREITRKDPDAGTTTTTYNAYDEVETTTNGAGEVLYRAYDLLGRQTELRDDSATGNLRAEWKYDKLYTSQPFKGQLTEAIRYDNSNPAGTRAAYKWQVRTFNERYQVVGSHYVIPAEEGEGLAGTWPSSNSYVDTTGEPNGATYPAVPGIGAEQVTTEFHPSNGLPNKLKTNLNSVGSYVANQQYTAYGEPTFNSRQMTGMVGGRYVDSNTIYERSTRRVKQTTVQPQTAAGPVASIEYERDEAGNILKIADTPAVGTADSQCFRYDGLRRLTSAWTPKTSISCETDPSSGNLGGPAPYWTDWTFDAVGNRATETSHTSTGDTTTNYHLPASGPTTVRPHAVTGTTTTTPGGTPTTKAYTYDNAGNTLTRAGQTLTWDAEGRLASTTEGASAYKNLYDANGGRLIRRDPTGTTLYLPGTEIRRATGATTVTFTRYYTFAGQMVASRTGTQLDNLSWLYNDHQDSQNLTVNAYAADQTVTTRRQTPYGTPRGTAPSWPNQKGFVGGDSDPTGLIHLGVREYDSGIGRFISVDPLMDLADPQQWTAYSYANNSPITFSDPTGFIPEEIAGGYDDFRRANSDKCWSGCKKKFTAKDTYQGRQPIANTALPNGTTFRRENGRNYINDLAVPEGGPELDILAAAVDRLQPTVFPDWSNCGDVLEGNTCDLDTAHLMAEACSQMDCESWYTLELYQYVSEQTCTDQGCDPGLALANFGLGAGFAWGGRKASKRPTYESCDGNSFTPDTQVVMADGTTKPISQVRIGDEVLATDPETGETAAKLVEATLIHVDRQLVDVTLDGRLLGKVVKTTADHRFWSETRHDWVRAGQLVSGERLSTPSDNSVVVRSVALRIVARLMWNLTVDDVHTYYVLAGDTPVLVHNDGVTPPAIVQAGIDAYNRGELTQRKTTKMENGKPVRVNGRTVQIDDFYEGRSGPIGAREFWRGAAIYEIPGGGNDYRLLVKSDGKIGWVGPKGGRAGAGHNYDRITTYQPCG</sequence>
<dbReference type="Gene3D" id="2.170.16.10">
    <property type="entry name" value="Hedgehog/Intein (Hint) domain"/>
    <property type="match status" value="1"/>
</dbReference>
<dbReference type="SMART" id="SM00306">
    <property type="entry name" value="HintN"/>
    <property type="match status" value="1"/>
</dbReference>
<comment type="caution">
    <text evidence="3">The sequence shown here is derived from an EMBL/GenBank/DDBJ whole genome shotgun (WGS) entry which is preliminary data.</text>
</comment>